<dbReference type="Proteomes" id="UP000243524">
    <property type="component" value="Unassembled WGS sequence"/>
</dbReference>
<keyword evidence="4" id="KW-0677">Repeat</keyword>
<dbReference type="OrthoDB" id="9765532at2"/>
<evidence type="ECO:0000256" key="7">
    <source>
        <dbReference type="SAM" id="Phobius"/>
    </source>
</evidence>
<feature type="transmembrane region" description="Helical" evidence="7">
    <location>
        <begin position="449"/>
        <end position="468"/>
    </location>
</feature>
<feature type="transmembrane region" description="Helical" evidence="7">
    <location>
        <begin position="533"/>
        <end position="553"/>
    </location>
</feature>
<dbReference type="PANTHER" id="PTHR43652">
    <property type="entry name" value="BASIC AMINO ACID ANTIPORTER YFCC-RELATED"/>
    <property type="match status" value="1"/>
</dbReference>
<feature type="transmembrane region" description="Helical" evidence="7">
    <location>
        <begin position="404"/>
        <end position="437"/>
    </location>
</feature>
<feature type="transmembrane region" description="Helical" evidence="7">
    <location>
        <begin position="6"/>
        <end position="21"/>
    </location>
</feature>
<evidence type="ECO:0000256" key="2">
    <source>
        <dbReference type="ARBA" id="ARBA00022448"/>
    </source>
</evidence>
<evidence type="ECO:0000256" key="1">
    <source>
        <dbReference type="ARBA" id="ARBA00004141"/>
    </source>
</evidence>
<keyword evidence="5 7" id="KW-1133">Transmembrane helix</keyword>
<reference evidence="9 10" key="1">
    <citation type="submission" date="2017-06" db="EMBL/GenBank/DDBJ databases">
        <title>the draft geome sequence of Illustriluteabacillus marina B3227.</title>
        <authorList>
            <person name="He R.-H."/>
            <person name="Du Z.-J."/>
        </authorList>
    </citation>
    <scope>NUCLEOTIDE SEQUENCE [LARGE SCALE GENOMIC DNA]</scope>
    <source>
        <strain evidence="9 10">B3227</strain>
    </source>
</reference>
<dbReference type="InterPro" id="IPR051679">
    <property type="entry name" value="DASS-Related_Transporters"/>
</dbReference>
<keyword evidence="2" id="KW-0813">Transport</keyword>
<dbReference type="GO" id="GO:0008324">
    <property type="term" value="F:monoatomic cation transmembrane transporter activity"/>
    <property type="evidence" value="ECO:0007669"/>
    <property type="project" value="InterPro"/>
</dbReference>
<feature type="transmembrane region" description="Helical" evidence="7">
    <location>
        <begin position="28"/>
        <end position="45"/>
    </location>
</feature>
<feature type="transmembrane region" description="Helical" evidence="7">
    <location>
        <begin position="141"/>
        <end position="160"/>
    </location>
</feature>
<dbReference type="Pfam" id="PF03600">
    <property type="entry name" value="CitMHS"/>
    <property type="match status" value="1"/>
</dbReference>
<evidence type="ECO:0000256" key="3">
    <source>
        <dbReference type="ARBA" id="ARBA00022692"/>
    </source>
</evidence>
<organism evidence="9 10">
    <name type="scientific">Halalkalibacillus sediminis</name>
    <dbReference type="NCBI Taxonomy" id="2018042"/>
    <lineage>
        <taxon>Bacteria</taxon>
        <taxon>Bacillati</taxon>
        <taxon>Bacillota</taxon>
        <taxon>Bacilli</taxon>
        <taxon>Bacillales</taxon>
        <taxon>Bacillaceae</taxon>
        <taxon>Halalkalibacillus</taxon>
    </lineage>
</organism>
<keyword evidence="10" id="KW-1185">Reference proteome</keyword>
<protein>
    <submittedName>
        <fullName evidence="9">SLC13 family permease</fullName>
    </submittedName>
</protein>
<feature type="transmembrane region" description="Helical" evidence="7">
    <location>
        <begin position="172"/>
        <end position="192"/>
    </location>
</feature>
<dbReference type="SUPFAM" id="SSF116726">
    <property type="entry name" value="TrkA C-terminal domain-like"/>
    <property type="match status" value="2"/>
</dbReference>
<feature type="transmembrane region" description="Helical" evidence="7">
    <location>
        <begin position="97"/>
        <end position="121"/>
    </location>
</feature>
<dbReference type="RefSeq" id="WP_101331406.1">
    <property type="nucleotide sequence ID" value="NZ_PJNH01000002.1"/>
</dbReference>
<dbReference type="FunFam" id="3.30.70.1450:FF:000009">
    <property type="entry name" value="SLC13 family permease"/>
    <property type="match status" value="1"/>
</dbReference>
<evidence type="ECO:0000313" key="10">
    <source>
        <dbReference type="Proteomes" id="UP000243524"/>
    </source>
</evidence>
<gene>
    <name evidence="9" type="ORF">CEY16_07655</name>
</gene>
<dbReference type="PROSITE" id="PS51202">
    <property type="entry name" value="RCK_C"/>
    <property type="match status" value="2"/>
</dbReference>
<proteinExistence type="predicted"/>
<feature type="transmembrane region" description="Helical" evidence="7">
    <location>
        <begin position="573"/>
        <end position="593"/>
    </location>
</feature>
<dbReference type="PROSITE" id="PS01271">
    <property type="entry name" value="NA_SULFATE"/>
    <property type="match status" value="1"/>
</dbReference>
<dbReference type="InterPro" id="IPR031312">
    <property type="entry name" value="Na/sul_symport_CS"/>
</dbReference>
<feature type="domain" description="RCK C-terminal" evidence="8">
    <location>
        <begin position="298"/>
        <end position="384"/>
    </location>
</feature>
<dbReference type="GO" id="GO:0006813">
    <property type="term" value="P:potassium ion transport"/>
    <property type="evidence" value="ECO:0007669"/>
    <property type="project" value="InterPro"/>
</dbReference>
<name>A0A2I0QU12_9BACI</name>
<evidence type="ECO:0000256" key="4">
    <source>
        <dbReference type="ARBA" id="ARBA00022737"/>
    </source>
</evidence>
<dbReference type="PANTHER" id="PTHR43652:SF2">
    <property type="entry name" value="BASIC AMINO ACID ANTIPORTER YFCC-RELATED"/>
    <property type="match status" value="1"/>
</dbReference>
<evidence type="ECO:0000256" key="6">
    <source>
        <dbReference type="ARBA" id="ARBA00023136"/>
    </source>
</evidence>
<evidence type="ECO:0000259" key="8">
    <source>
        <dbReference type="PROSITE" id="PS51202"/>
    </source>
</evidence>
<sequence length="594" mass="65126">MTFEMVFVSIIILTMLVGLLLEVARPDMVVFSALTLFLLTGILTPEQALKGFSNEGMLTIALLFIVAGAVQKSGMVDRLMKNWLVNTKSIKGMTGRFFAPVSMFSAFLNNTPIVVTFTPIIRDWCEEKGIAPSKFLIPLSYVTILGGTITLMGTSTNLVVHGMLKDYGFEGFAFFQLAIVGVPITLVGLVYLSTIGYKLLPSYKGFHERVKEDSRKYIAELTVEDDFPYLNQSVKKAGLRDLKGLYLIEIMRSNEIVSPVRSTTIIQSGDRLIFTGLISTIADLEKIRGLHLETGSHLKLEDLKNGNGETQLVEAVVSHQSSLLSKTIKESKFRSKFDAGVIAVHRNNERIKSKIGDIRLRPGDTLLLLTGADFVAKNQQSNDFYVISSLDTPKELNEDPLKGWLAIGVLISMILLVTLGFLSMFKAMVLAVLILLVGKIISPEEAKGYIQFHVLLLIASAIGVGAAITSTGLADFVAENVLSFVQPLGILAVILVVYFLTNIFTEMITNVAAAVLMLPIGLEMANQLNVDPMGFAVTIAIAASASFITPIGYQTNLIVYGPGEYKFLDYFKVGFPLSIIVMVVTTLIIYQVWF</sequence>
<feature type="transmembrane region" description="Helical" evidence="7">
    <location>
        <begin position="57"/>
        <end position="76"/>
    </location>
</feature>
<keyword evidence="3 7" id="KW-0812">Transmembrane</keyword>
<dbReference type="GO" id="GO:0005886">
    <property type="term" value="C:plasma membrane"/>
    <property type="evidence" value="ECO:0007669"/>
    <property type="project" value="TreeGrafter"/>
</dbReference>
<dbReference type="Gene3D" id="3.30.70.1450">
    <property type="entry name" value="Regulator of K+ conductance, C-terminal domain"/>
    <property type="match status" value="2"/>
</dbReference>
<comment type="caution">
    <text evidence="9">The sequence shown here is derived from an EMBL/GenBank/DDBJ whole genome shotgun (WGS) entry which is preliminary data.</text>
</comment>
<accession>A0A2I0QU12</accession>
<feature type="domain" description="RCK C-terminal" evidence="8">
    <location>
        <begin position="205"/>
        <end position="290"/>
    </location>
</feature>
<dbReference type="AlphaFoldDB" id="A0A2I0QU12"/>
<dbReference type="Pfam" id="PF02080">
    <property type="entry name" value="TrkA_C"/>
    <property type="match status" value="2"/>
</dbReference>
<evidence type="ECO:0000256" key="5">
    <source>
        <dbReference type="ARBA" id="ARBA00022989"/>
    </source>
</evidence>
<feature type="transmembrane region" description="Helical" evidence="7">
    <location>
        <begin position="488"/>
        <end position="521"/>
    </location>
</feature>
<evidence type="ECO:0000313" key="9">
    <source>
        <dbReference type="EMBL" id="PKR77798.1"/>
    </source>
</evidence>
<keyword evidence="6 7" id="KW-0472">Membrane</keyword>
<dbReference type="EMBL" id="PJNH01000002">
    <property type="protein sequence ID" value="PKR77798.1"/>
    <property type="molecule type" value="Genomic_DNA"/>
</dbReference>
<comment type="subcellular location">
    <subcellularLocation>
        <location evidence="1">Membrane</location>
        <topology evidence="1">Multi-pass membrane protein</topology>
    </subcellularLocation>
</comment>
<dbReference type="InterPro" id="IPR006037">
    <property type="entry name" value="RCK_C"/>
</dbReference>
<dbReference type="InterPro" id="IPR036721">
    <property type="entry name" value="RCK_C_sf"/>
</dbReference>
<dbReference type="InterPro" id="IPR004680">
    <property type="entry name" value="Cit_transptr-like_dom"/>
</dbReference>